<gene>
    <name evidence="2" type="ORF">WICPIJ_009643</name>
</gene>
<organism evidence="2 3">
    <name type="scientific">Wickerhamomyces pijperi</name>
    <name type="common">Yeast</name>
    <name type="synonym">Pichia pijperi</name>
    <dbReference type="NCBI Taxonomy" id="599730"/>
    <lineage>
        <taxon>Eukaryota</taxon>
        <taxon>Fungi</taxon>
        <taxon>Dikarya</taxon>
        <taxon>Ascomycota</taxon>
        <taxon>Saccharomycotina</taxon>
        <taxon>Saccharomycetes</taxon>
        <taxon>Phaffomycetales</taxon>
        <taxon>Wickerhamomycetaceae</taxon>
        <taxon>Wickerhamomyces</taxon>
    </lineage>
</organism>
<reference evidence="2" key="1">
    <citation type="journal article" date="2021" name="Open Biol.">
        <title>Shared evolutionary footprints suggest mitochondrial oxidative damage underlies multiple complex I losses in fungi.</title>
        <authorList>
            <person name="Schikora-Tamarit M.A."/>
            <person name="Marcet-Houben M."/>
            <person name="Nosek J."/>
            <person name="Gabaldon T."/>
        </authorList>
    </citation>
    <scope>NUCLEOTIDE SEQUENCE</scope>
    <source>
        <strain evidence="2">CBS2887</strain>
    </source>
</reference>
<proteinExistence type="predicted"/>
<feature type="transmembrane region" description="Helical" evidence="1">
    <location>
        <begin position="81"/>
        <end position="104"/>
    </location>
</feature>
<dbReference type="Proteomes" id="UP000774326">
    <property type="component" value="Unassembled WGS sequence"/>
</dbReference>
<feature type="transmembrane region" description="Helical" evidence="1">
    <location>
        <begin position="24"/>
        <end position="43"/>
    </location>
</feature>
<dbReference type="EMBL" id="JAEUBG010005558">
    <property type="protein sequence ID" value="KAH3674243.1"/>
    <property type="molecule type" value="Genomic_DNA"/>
</dbReference>
<evidence type="ECO:0000313" key="3">
    <source>
        <dbReference type="Proteomes" id="UP000774326"/>
    </source>
</evidence>
<name>A0A9P8PLA8_WICPI</name>
<evidence type="ECO:0000313" key="2">
    <source>
        <dbReference type="EMBL" id="KAH3674243.1"/>
    </source>
</evidence>
<protein>
    <submittedName>
        <fullName evidence="2">Uncharacterized protein</fullName>
    </submittedName>
</protein>
<evidence type="ECO:0000256" key="1">
    <source>
        <dbReference type="SAM" id="Phobius"/>
    </source>
</evidence>
<accession>A0A9P8PLA8</accession>
<sequence length="114" mass="12563">MMVATLKAMGKAHMKWNVPMAKSIRAKSVIVIMLMVEFGYWVLALAERRNAFLEAKINMQAIPIGNPTAFPMSLVPSRSFVLMYLIKALTISGIVICVESAITLEIPPASQNLL</sequence>
<comment type="caution">
    <text evidence="2">The sequence shown here is derived from an EMBL/GenBank/DDBJ whole genome shotgun (WGS) entry which is preliminary data.</text>
</comment>
<keyword evidence="3" id="KW-1185">Reference proteome</keyword>
<dbReference type="AlphaFoldDB" id="A0A9P8PLA8"/>
<keyword evidence="1" id="KW-1133">Transmembrane helix</keyword>
<reference evidence="2" key="2">
    <citation type="submission" date="2021-01" db="EMBL/GenBank/DDBJ databases">
        <authorList>
            <person name="Schikora-Tamarit M.A."/>
        </authorList>
    </citation>
    <scope>NUCLEOTIDE SEQUENCE</scope>
    <source>
        <strain evidence="2">CBS2887</strain>
    </source>
</reference>
<keyword evidence="1" id="KW-0472">Membrane</keyword>
<keyword evidence="1" id="KW-0812">Transmembrane</keyword>